<evidence type="ECO:0000313" key="1">
    <source>
        <dbReference type="EMBL" id="ERP39250.1"/>
    </source>
</evidence>
<protein>
    <submittedName>
        <fullName evidence="1">Uncharacterized protein</fullName>
    </submittedName>
</protein>
<dbReference type="AlphaFoldDB" id="U7D8F9"/>
<gene>
    <name evidence="1" type="ORF">CALK_0041</name>
</gene>
<dbReference type="RefSeq" id="WP_022635610.1">
    <property type="nucleotide sequence ID" value="NZ_ASJR01000001.1"/>
</dbReference>
<evidence type="ECO:0000313" key="2">
    <source>
        <dbReference type="Proteomes" id="UP000017148"/>
    </source>
</evidence>
<proteinExistence type="predicted"/>
<name>U7D8F9_9BACT</name>
<dbReference type="Proteomes" id="UP000017148">
    <property type="component" value="Unassembled WGS sequence"/>
</dbReference>
<accession>U7D8F9</accession>
<organism evidence="1 2">
    <name type="scientific">Chitinivibrio alkaliphilus ACht1</name>
    <dbReference type="NCBI Taxonomy" id="1313304"/>
    <lineage>
        <taxon>Bacteria</taxon>
        <taxon>Pseudomonadati</taxon>
        <taxon>Fibrobacterota</taxon>
        <taxon>Chitinivibrionia</taxon>
        <taxon>Chitinivibrionales</taxon>
        <taxon>Chitinivibrionaceae</taxon>
        <taxon>Chitinivibrio</taxon>
    </lineage>
</organism>
<keyword evidence="2" id="KW-1185">Reference proteome</keyword>
<reference evidence="1 2" key="1">
    <citation type="journal article" date="2013" name="Environ. Microbiol.">
        <title>Genome analysis of Chitinivibrio alkaliphilus gen. nov., sp. nov., a novel extremely haloalkaliphilic anaerobic chitinolytic bacterium from the candidate phylum Termite Group 3.</title>
        <authorList>
            <person name="Sorokin D.Y."/>
            <person name="Gumerov V.M."/>
            <person name="Rakitin A.L."/>
            <person name="Beletsky A.V."/>
            <person name="Damste J.S."/>
            <person name="Muyzer G."/>
            <person name="Mardanov A.V."/>
            <person name="Ravin N.V."/>
        </authorList>
    </citation>
    <scope>NUCLEOTIDE SEQUENCE [LARGE SCALE GENOMIC DNA]</scope>
    <source>
        <strain evidence="1 2">ACht1</strain>
    </source>
</reference>
<comment type="caution">
    <text evidence="1">The sequence shown here is derived from an EMBL/GenBank/DDBJ whole genome shotgun (WGS) entry which is preliminary data.</text>
</comment>
<sequence>MKILSHGYSLNGGLLRGISMRCSHGGRITHERRVIVGGIRDTITYSDTAQTIRMEQQQQSFTLHSK</sequence>
<dbReference type="EMBL" id="ASJR01000001">
    <property type="protein sequence ID" value="ERP39250.1"/>
    <property type="molecule type" value="Genomic_DNA"/>
</dbReference>